<dbReference type="VEuPathDB" id="TrichDB:TRFO_23618"/>
<dbReference type="SUPFAM" id="SSF50978">
    <property type="entry name" value="WD40 repeat-like"/>
    <property type="match status" value="1"/>
</dbReference>
<evidence type="ECO:0000313" key="1">
    <source>
        <dbReference type="EMBL" id="OHT08068.1"/>
    </source>
</evidence>
<reference evidence="1" key="1">
    <citation type="submission" date="2016-10" db="EMBL/GenBank/DDBJ databases">
        <authorList>
            <person name="Benchimol M."/>
            <person name="Almeida L.G."/>
            <person name="Vasconcelos A.T."/>
            <person name="Perreira-Neves A."/>
            <person name="Rosa I.A."/>
            <person name="Tasca T."/>
            <person name="Bogo M.R."/>
            <person name="de Souza W."/>
        </authorList>
    </citation>
    <scope>NUCLEOTIDE SEQUENCE [LARGE SCALE GENOMIC DNA]</scope>
    <source>
        <strain evidence="1">K</strain>
    </source>
</reference>
<dbReference type="InterPro" id="IPR036322">
    <property type="entry name" value="WD40_repeat_dom_sf"/>
</dbReference>
<gene>
    <name evidence="1" type="ORF">TRFO_23618</name>
</gene>
<accession>A0A1J4KEC7</accession>
<name>A0A1J4KEC7_9EUKA</name>
<dbReference type="Gene3D" id="2.130.10.10">
    <property type="entry name" value="YVTN repeat-like/Quinoprotein amine dehydrogenase"/>
    <property type="match status" value="1"/>
</dbReference>
<organism evidence="1 2">
    <name type="scientific">Tritrichomonas foetus</name>
    <dbReference type="NCBI Taxonomy" id="1144522"/>
    <lineage>
        <taxon>Eukaryota</taxon>
        <taxon>Metamonada</taxon>
        <taxon>Parabasalia</taxon>
        <taxon>Tritrichomonadida</taxon>
        <taxon>Tritrichomonadidae</taxon>
        <taxon>Tritrichomonas</taxon>
    </lineage>
</organism>
<dbReference type="Proteomes" id="UP000179807">
    <property type="component" value="Unassembled WGS sequence"/>
</dbReference>
<sequence>MSVETRVISEKPLTLGCYRKRLAIYNDAIVYTNGSTLYSENNEILTLPSQIYDIQLHNEQLYMITETGDVTVASDTTKSNSVTQKYGFYSALESLTKGSANSYIAAANDITHTIRLIDPENLSTVSSMKLPDQICCFTSSEGLLASADGRTVSLIDPREMKCLYRSGALSSPPTAISLQSGHLIVTGEDRRIRQYDSRRLKSPILTTKPATKNGAVALFANEGGDACISIGCDEAMTLAVFSEDVGQFKRGKYLAETPWASAPSIIDGCMSLITRGGVLHQFERPFEFLSTNKEAAAGQAVDDE</sequence>
<evidence type="ECO:0000313" key="2">
    <source>
        <dbReference type="Proteomes" id="UP000179807"/>
    </source>
</evidence>
<dbReference type="OrthoDB" id="10264982at2759"/>
<dbReference type="AlphaFoldDB" id="A0A1J4KEC7"/>
<dbReference type="EMBL" id="MLAK01000679">
    <property type="protein sequence ID" value="OHT08068.1"/>
    <property type="molecule type" value="Genomic_DNA"/>
</dbReference>
<protein>
    <submittedName>
        <fullName evidence="1">Uncharacterized protein</fullName>
    </submittedName>
</protein>
<dbReference type="GeneID" id="94837961"/>
<comment type="caution">
    <text evidence="1">The sequence shown here is derived from an EMBL/GenBank/DDBJ whole genome shotgun (WGS) entry which is preliminary data.</text>
</comment>
<dbReference type="InterPro" id="IPR015943">
    <property type="entry name" value="WD40/YVTN_repeat-like_dom_sf"/>
</dbReference>
<keyword evidence="2" id="KW-1185">Reference proteome</keyword>
<proteinExistence type="predicted"/>
<dbReference type="RefSeq" id="XP_068361204.1">
    <property type="nucleotide sequence ID" value="XM_068503257.1"/>
</dbReference>